<name>A0A7R8R542_9CAUD</name>
<dbReference type="EMBL" id="LR881104">
    <property type="protein sequence ID" value="CAD5236160.1"/>
    <property type="molecule type" value="Genomic_DNA"/>
</dbReference>
<protein>
    <submittedName>
        <fullName evidence="1">Uncharacterized protein</fullName>
    </submittedName>
</protein>
<keyword evidence="2" id="KW-1185">Reference proteome</keyword>
<sequence>MSTTQRRVNDYITPKDPIDITLPAENVGADTLEVGVDHSLSMLIDQANDDIVGFGQAAGDVADLTDVGTSLMRTGMLIMESLEAGTGLNAQTLMAVEYGVQDQLKRASLDLVMCPSLEDNSITDLEKTCVSLEALQGALAKIENGVTNAVTKMGRHLRDFFSNSEKVQEKVLDKLKKLKSQWMAVETSGDVGTISSMDFNVSALYYGEPNYARCDQVYLSVLKALGEFAKQYGSKGITDLENRLAAFSNLQDGLPTVTPDDVRQWVSEESARRDTLLKIGYGQGGKSQYADFITKSSGILPGGVVFESTQMDMSGDKDDEDGGAILAHIGDCTFDLVKAPKLGKTPASMPVANKQQAIALLDASIEAVQNYHALVAGYRKIGDKYDDTLPAFEKMVDLFSEIRAVDLDPGKMNVLDGAAKGVEVANKVVRYASLGYGLYTVNAAAKMGAPTGYKILTFINTAGRVSGAWMLPAAIAGATLGAMLAKYIKDPNGINVADPNAALLHILKAMKQYAIWMPVYATSSGQTTARYMTKFIPSLIDYLSTSAKMTLKSNAAVK</sequence>
<dbReference type="Proteomes" id="UP000596247">
    <property type="component" value="Chromosome"/>
</dbReference>
<organism evidence="1 2">
    <name type="scientific">Klebsiella phage vB_KvM-Eowyn</name>
    <dbReference type="NCBI Taxonomy" id="2762819"/>
    <lineage>
        <taxon>Viruses</taxon>
        <taxon>Duplodnaviria</taxon>
        <taxon>Heunggongvirae</taxon>
        <taxon>Uroviricota</taxon>
        <taxon>Caudoviricetes</taxon>
        <taxon>Chimalliviridae</taxon>
        <taxon>Eowynvirus</taxon>
        <taxon>Eowynvirus eowyn</taxon>
    </lineage>
</organism>
<reference evidence="1 2" key="1">
    <citation type="submission" date="2020-09" db="EMBL/GenBank/DDBJ databases">
        <authorList>
            <person name="Jameson E."/>
        </authorList>
    </citation>
    <scope>NUCLEOTIDE SEQUENCE [LARGE SCALE GENOMIC DNA]</scope>
</reference>
<proteinExistence type="predicted"/>
<accession>A0A7R8R542</accession>
<evidence type="ECO:0000313" key="1">
    <source>
        <dbReference type="EMBL" id="CAD5236160.1"/>
    </source>
</evidence>
<evidence type="ECO:0000313" key="2">
    <source>
        <dbReference type="Proteomes" id="UP000596247"/>
    </source>
</evidence>
<gene>
    <name evidence="1" type="ORF">LLCLJKAH_00171</name>
</gene>